<dbReference type="RefSeq" id="WP_370442341.1">
    <property type="nucleotide sequence ID" value="NZ_JBGFTU010000018.1"/>
</dbReference>
<protein>
    <submittedName>
        <fullName evidence="3">STAS domain-containing protein</fullName>
    </submittedName>
</protein>
<gene>
    <name evidence="3" type="ORF">AB2L27_15265</name>
</gene>
<organism evidence="3 4">
    <name type="scientific">Kineococcus halophytocola</name>
    <dbReference type="NCBI Taxonomy" id="3234027"/>
    <lineage>
        <taxon>Bacteria</taxon>
        <taxon>Bacillati</taxon>
        <taxon>Actinomycetota</taxon>
        <taxon>Actinomycetes</taxon>
        <taxon>Kineosporiales</taxon>
        <taxon>Kineosporiaceae</taxon>
        <taxon>Kineococcus</taxon>
    </lineage>
</organism>
<dbReference type="CDD" id="cd07043">
    <property type="entry name" value="STAS_anti-anti-sigma_factors"/>
    <property type="match status" value="1"/>
</dbReference>
<dbReference type="SUPFAM" id="SSF52091">
    <property type="entry name" value="SpoIIaa-like"/>
    <property type="match status" value="1"/>
</dbReference>
<accession>A0ABV4H5N7</accession>
<keyword evidence="4" id="KW-1185">Reference proteome</keyword>
<proteinExistence type="predicted"/>
<reference evidence="3 4" key="1">
    <citation type="submission" date="2024-07" db="EMBL/GenBank/DDBJ databases">
        <authorList>
            <person name="Thanompreechachai J."/>
            <person name="Duangmal K."/>
        </authorList>
    </citation>
    <scope>NUCLEOTIDE SEQUENCE [LARGE SCALE GENOMIC DNA]</scope>
    <source>
        <strain evidence="3 4">LSe6-4</strain>
    </source>
</reference>
<dbReference type="InterPro" id="IPR002645">
    <property type="entry name" value="STAS_dom"/>
</dbReference>
<evidence type="ECO:0000313" key="4">
    <source>
        <dbReference type="Proteomes" id="UP001565927"/>
    </source>
</evidence>
<feature type="domain" description="STAS" evidence="2">
    <location>
        <begin position="17"/>
        <end position="84"/>
    </location>
</feature>
<dbReference type="Proteomes" id="UP001565927">
    <property type="component" value="Unassembled WGS sequence"/>
</dbReference>
<dbReference type="InterPro" id="IPR036513">
    <property type="entry name" value="STAS_dom_sf"/>
</dbReference>
<feature type="region of interest" description="Disordered" evidence="1">
    <location>
        <begin position="115"/>
        <end position="136"/>
    </location>
</feature>
<dbReference type="PROSITE" id="PS50801">
    <property type="entry name" value="STAS"/>
    <property type="match status" value="1"/>
</dbReference>
<evidence type="ECO:0000259" key="2">
    <source>
        <dbReference type="PROSITE" id="PS50801"/>
    </source>
</evidence>
<dbReference type="Gene3D" id="3.30.750.24">
    <property type="entry name" value="STAS domain"/>
    <property type="match status" value="1"/>
</dbReference>
<feature type="compositionally biased region" description="Acidic residues" evidence="1">
    <location>
        <begin position="117"/>
        <end position="128"/>
    </location>
</feature>
<evidence type="ECO:0000256" key="1">
    <source>
        <dbReference type="SAM" id="MobiDB-lite"/>
    </source>
</evidence>
<dbReference type="InterPro" id="IPR058548">
    <property type="entry name" value="MlaB-like_STAS"/>
</dbReference>
<dbReference type="EMBL" id="JBGFTU010000018">
    <property type="protein sequence ID" value="MEZ0166117.1"/>
    <property type="molecule type" value="Genomic_DNA"/>
</dbReference>
<comment type="caution">
    <text evidence="3">The sequence shown here is derived from an EMBL/GenBank/DDBJ whole genome shotgun (WGS) entry which is preliminary data.</text>
</comment>
<evidence type="ECO:0000313" key="3">
    <source>
        <dbReference type="EMBL" id="MEZ0166117.1"/>
    </source>
</evidence>
<sequence>MATPVPEPASVPDGPAGEVDLRLAPDAATVVLTGEIDDELRPGLDAVTAEVARELRAAARPVLVDASGVSFMDSAGAAFLAKLVVAVRPARLAVRPSGPVGFLLHVTRLSDVVDVVGGDDGDDGDGDGDGGSGERS</sequence>
<name>A0ABV4H5N7_9ACTN</name>
<dbReference type="Pfam" id="PF13466">
    <property type="entry name" value="STAS_2"/>
    <property type="match status" value="1"/>
</dbReference>